<dbReference type="InterPro" id="IPR021326">
    <property type="entry name" value="DUF2931"/>
</dbReference>
<proteinExistence type="predicted"/>
<name>A0ABY4SFE1_AQUTE</name>
<dbReference type="EMBL" id="CP097636">
    <property type="protein sequence ID" value="URI10847.1"/>
    <property type="molecule type" value="Genomic_DNA"/>
</dbReference>
<evidence type="ECO:0000313" key="2">
    <source>
        <dbReference type="Proteomes" id="UP001056201"/>
    </source>
</evidence>
<evidence type="ECO:0000313" key="1">
    <source>
        <dbReference type="EMBL" id="URI10847.1"/>
    </source>
</evidence>
<dbReference type="RefSeq" id="WP_250199050.1">
    <property type="nucleotide sequence ID" value="NZ_CP097636.1"/>
</dbReference>
<keyword evidence="2" id="KW-1185">Reference proteome</keyword>
<reference evidence="1" key="1">
    <citation type="submission" date="2022-05" db="EMBL/GenBank/DDBJ databases">
        <title>An RpoN-dependent PEP-CTERM gene is involved in floc formation of an Aquincola tertiaricarbonis strain.</title>
        <authorList>
            <person name="Qiu D."/>
            <person name="Xia M."/>
        </authorList>
    </citation>
    <scope>NUCLEOTIDE SEQUENCE</scope>
    <source>
        <strain evidence="1">RN12</strain>
    </source>
</reference>
<sequence length="391" mass="45098">MNNETPETAFMEWTVSFCSYGIDIARRDQTNLETLTGNNWLKDVDGKTVAVFYTGFGAAWGLGSFGMGGTPAQGARLPKTLRLSYHDYLEDRFYRLDAELPLQRLFELFVRAPKIVAREIRYGEVTPRYEDLRIGVAPDGHVMLWVWGVGSQVELGTYRARVLEGMTRQSYNANVPAGAFTLTEDRWLALDRMKPETVERVKAGWRPDPMWYMRHIRVKYPWRHVLSGNVSRVTELQSAHGNAEAENVGQWELGTYMQVNRLRAIPEAALFWFHDRRGQRHYLSINFSLRERAVSEPDLSEVRAAFEEVFPGRTLEDNDWLPGDQDMALVEVQVPDDFQRFTAFLVKGERRIPLPVGRVKHFELEPFTHWAGQTSERLTPEMRKLFQLGPP</sequence>
<gene>
    <name evidence="1" type="ORF">MW290_17860</name>
</gene>
<accession>A0ABY4SFE1</accession>
<dbReference type="Pfam" id="PF11153">
    <property type="entry name" value="DUF2931"/>
    <property type="match status" value="1"/>
</dbReference>
<organism evidence="1 2">
    <name type="scientific">Aquincola tertiaricarbonis</name>
    <dbReference type="NCBI Taxonomy" id="391953"/>
    <lineage>
        <taxon>Bacteria</taxon>
        <taxon>Pseudomonadati</taxon>
        <taxon>Pseudomonadota</taxon>
        <taxon>Betaproteobacteria</taxon>
        <taxon>Burkholderiales</taxon>
        <taxon>Sphaerotilaceae</taxon>
        <taxon>Aquincola</taxon>
    </lineage>
</organism>
<protein>
    <submittedName>
        <fullName evidence="1">DUF2931 family protein</fullName>
    </submittedName>
</protein>
<dbReference type="Proteomes" id="UP001056201">
    <property type="component" value="Chromosome 2"/>
</dbReference>